<proteinExistence type="predicted"/>
<name>A0A0K2TD57_LEPSM</name>
<evidence type="ECO:0000313" key="1">
    <source>
        <dbReference type="EMBL" id="CDW23984.1"/>
    </source>
</evidence>
<dbReference type="AlphaFoldDB" id="A0A0K2TD57"/>
<accession>A0A0K2TD57</accession>
<dbReference type="Gene3D" id="2.40.70.10">
    <property type="entry name" value="Acid Proteases"/>
    <property type="match status" value="1"/>
</dbReference>
<protein>
    <submittedName>
        <fullName evidence="1">Uncharacterized protein</fullName>
    </submittedName>
</protein>
<dbReference type="EMBL" id="HACA01006623">
    <property type="protein sequence ID" value="CDW23984.1"/>
    <property type="molecule type" value="Transcribed_RNA"/>
</dbReference>
<feature type="non-terminal residue" evidence="1">
    <location>
        <position position="87"/>
    </location>
</feature>
<dbReference type="InterPro" id="IPR021109">
    <property type="entry name" value="Peptidase_aspartic_dom_sf"/>
</dbReference>
<sequence length="87" mass="9873">MKHFKIMALPDTGSSKSIISYDYIRENGFPDTTTNQRLFNARNYPMKCEGIAQLEIIHSSGKSIMVDVIITSSMKREFLIGIDDLKT</sequence>
<dbReference type="SUPFAM" id="SSF50630">
    <property type="entry name" value="Acid proteases"/>
    <property type="match status" value="1"/>
</dbReference>
<reference evidence="1" key="1">
    <citation type="submission" date="2014-05" db="EMBL/GenBank/DDBJ databases">
        <authorList>
            <person name="Chronopoulou M."/>
        </authorList>
    </citation>
    <scope>NUCLEOTIDE SEQUENCE</scope>
    <source>
        <tissue evidence="1">Whole organism</tissue>
    </source>
</reference>
<organism evidence="1">
    <name type="scientific">Lepeophtheirus salmonis</name>
    <name type="common">Salmon louse</name>
    <name type="synonym">Caligus salmonis</name>
    <dbReference type="NCBI Taxonomy" id="72036"/>
    <lineage>
        <taxon>Eukaryota</taxon>
        <taxon>Metazoa</taxon>
        <taxon>Ecdysozoa</taxon>
        <taxon>Arthropoda</taxon>
        <taxon>Crustacea</taxon>
        <taxon>Multicrustacea</taxon>
        <taxon>Hexanauplia</taxon>
        <taxon>Copepoda</taxon>
        <taxon>Siphonostomatoida</taxon>
        <taxon>Caligidae</taxon>
        <taxon>Lepeophtheirus</taxon>
    </lineage>
</organism>
<dbReference type="CDD" id="cd00303">
    <property type="entry name" value="retropepsin_like"/>
    <property type="match status" value="1"/>
</dbReference>